<evidence type="ECO:0000313" key="1">
    <source>
        <dbReference type="EMBL" id="TAI48804.1"/>
    </source>
</evidence>
<proteinExistence type="predicted"/>
<dbReference type="AlphaFoldDB" id="A0A4Q8QFZ1"/>
<protein>
    <submittedName>
        <fullName evidence="1">Uncharacterized protein</fullName>
    </submittedName>
</protein>
<organism evidence="1 2">
    <name type="scientific">Flagellimonas allohymeniacidonis</name>
    <dbReference type="NCBI Taxonomy" id="2517819"/>
    <lineage>
        <taxon>Bacteria</taxon>
        <taxon>Pseudomonadati</taxon>
        <taxon>Bacteroidota</taxon>
        <taxon>Flavobacteriia</taxon>
        <taxon>Flavobacteriales</taxon>
        <taxon>Flavobacteriaceae</taxon>
        <taxon>Flagellimonas</taxon>
    </lineage>
</organism>
<dbReference type="InterPro" id="IPR036280">
    <property type="entry name" value="Multihaem_cyt_sf"/>
</dbReference>
<dbReference type="RefSeq" id="WP_130609517.1">
    <property type="nucleotide sequence ID" value="NZ_SGIU01000001.1"/>
</dbReference>
<evidence type="ECO:0000313" key="2">
    <source>
        <dbReference type="Proteomes" id="UP000291981"/>
    </source>
</evidence>
<accession>A0A4Q8QFZ1</accession>
<dbReference type="EMBL" id="SGIU01000001">
    <property type="protein sequence ID" value="TAI48804.1"/>
    <property type="molecule type" value="Genomic_DNA"/>
</dbReference>
<sequence>MKKRLHFSLLFLGLVIFGFGLASSTGYNTYYVSETDSVENASSSEAFDKMMQVLTHERCVNCHPNDNVPKQGADSHPHYFGITRGDENMGYQATNCATCHQSENNDYSGVPGAPEWSLAPDKMKWEGLSRVEIAKSMMDAERNGGRTPEETLHHLTEHELVLWAWNPGLDANGNLREVPPVPKDEYIAAVKEWFENGAVIPSE</sequence>
<keyword evidence="2" id="KW-1185">Reference proteome</keyword>
<gene>
    <name evidence="1" type="ORF">EW142_03120</name>
</gene>
<reference evidence="1 2" key="1">
    <citation type="submission" date="2019-02" db="EMBL/GenBank/DDBJ databases">
        <title>Draft genome sequence of Muricauda sp. 176CP4-71.</title>
        <authorList>
            <person name="Park J.-S."/>
        </authorList>
    </citation>
    <scope>NUCLEOTIDE SEQUENCE [LARGE SCALE GENOMIC DNA]</scope>
    <source>
        <strain evidence="1 2">176CP4-71</strain>
    </source>
</reference>
<dbReference type="SUPFAM" id="SSF48695">
    <property type="entry name" value="Multiheme cytochromes"/>
    <property type="match status" value="1"/>
</dbReference>
<dbReference type="Proteomes" id="UP000291981">
    <property type="component" value="Unassembled WGS sequence"/>
</dbReference>
<comment type="caution">
    <text evidence="1">The sequence shown here is derived from an EMBL/GenBank/DDBJ whole genome shotgun (WGS) entry which is preliminary data.</text>
</comment>
<name>A0A4Q8QFZ1_9FLAO</name>
<dbReference type="OrthoDB" id="656942at2"/>